<feature type="compositionally biased region" description="Polar residues" evidence="4">
    <location>
        <begin position="2399"/>
        <end position="2440"/>
    </location>
</feature>
<feature type="compositionally biased region" description="Basic residues" evidence="4">
    <location>
        <begin position="2660"/>
        <end position="2673"/>
    </location>
</feature>
<feature type="compositionally biased region" description="Basic and acidic residues" evidence="4">
    <location>
        <begin position="379"/>
        <end position="395"/>
    </location>
</feature>
<evidence type="ECO:0000256" key="4">
    <source>
        <dbReference type="SAM" id="MobiDB-lite"/>
    </source>
</evidence>
<feature type="region of interest" description="Disordered" evidence="4">
    <location>
        <begin position="2399"/>
        <end position="2490"/>
    </location>
</feature>
<proteinExistence type="predicted"/>
<feature type="region of interest" description="Disordered" evidence="4">
    <location>
        <begin position="418"/>
        <end position="449"/>
    </location>
</feature>
<feature type="region of interest" description="Disordered" evidence="4">
    <location>
        <begin position="2001"/>
        <end position="2025"/>
    </location>
</feature>
<dbReference type="InterPro" id="IPR013083">
    <property type="entry name" value="Znf_RING/FYVE/PHD"/>
</dbReference>
<dbReference type="GO" id="GO:0003682">
    <property type="term" value="F:chromatin binding"/>
    <property type="evidence" value="ECO:0007669"/>
    <property type="project" value="InterPro"/>
</dbReference>
<feature type="compositionally biased region" description="Pro residues" evidence="4">
    <location>
        <begin position="814"/>
        <end position="823"/>
    </location>
</feature>
<dbReference type="PROSITE" id="PS51038">
    <property type="entry name" value="BAH"/>
    <property type="match status" value="1"/>
</dbReference>
<keyword evidence="2" id="KW-0863">Zinc-finger</keyword>
<feature type="region of interest" description="Disordered" evidence="4">
    <location>
        <begin position="290"/>
        <end position="313"/>
    </location>
</feature>
<feature type="compositionally biased region" description="Basic residues" evidence="4">
    <location>
        <begin position="1847"/>
        <end position="1858"/>
    </location>
</feature>
<evidence type="ECO:0000259" key="5">
    <source>
        <dbReference type="PROSITE" id="PS51038"/>
    </source>
</evidence>
<feature type="region of interest" description="Disordered" evidence="4">
    <location>
        <begin position="325"/>
        <end position="363"/>
    </location>
</feature>
<organism evidence="6 7">
    <name type="scientific">Fasciola hepatica</name>
    <name type="common">Liver fluke</name>
    <dbReference type="NCBI Taxonomy" id="6192"/>
    <lineage>
        <taxon>Eukaryota</taxon>
        <taxon>Metazoa</taxon>
        <taxon>Spiralia</taxon>
        <taxon>Lophotrochozoa</taxon>
        <taxon>Platyhelminthes</taxon>
        <taxon>Trematoda</taxon>
        <taxon>Digenea</taxon>
        <taxon>Plagiorchiida</taxon>
        <taxon>Echinostomata</taxon>
        <taxon>Echinostomatoidea</taxon>
        <taxon>Fasciolidae</taxon>
        <taxon>Fasciola</taxon>
    </lineage>
</organism>
<feature type="compositionally biased region" description="Basic residues" evidence="4">
    <location>
        <begin position="595"/>
        <end position="606"/>
    </location>
</feature>
<evidence type="ECO:0000256" key="1">
    <source>
        <dbReference type="ARBA" id="ARBA00022723"/>
    </source>
</evidence>
<comment type="caution">
    <text evidence="6">The sequence shown here is derived from an EMBL/GenBank/DDBJ whole genome shotgun (WGS) entry which is preliminary data.</text>
</comment>
<dbReference type="GO" id="GO:0008270">
    <property type="term" value="F:zinc ion binding"/>
    <property type="evidence" value="ECO:0007669"/>
    <property type="project" value="UniProtKB-KW"/>
</dbReference>
<evidence type="ECO:0000256" key="2">
    <source>
        <dbReference type="ARBA" id="ARBA00022771"/>
    </source>
</evidence>
<evidence type="ECO:0000313" key="7">
    <source>
        <dbReference type="Proteomes" id="UP000230066"/>
    </source>
</evidence>
<dbReference type="SUPFAM" id="SSF57903">
    <property type="entry name" value="FYVE/PHD zinc finger"/>
    <property type="match status" value="1"/>
</dbReference>
<feature type="compositionally biased region" description="Low complexity" evidence="4">
    <location>
        <begin position="293"/>
        <end position="302"/>
    </location>
</feature>
<reference evidence="6" key="1">
    <citation type="submission" date="2019-03" db="EMBL/GenBank/DDBJ databases">
        <title>Improved annotation for the trematode Fasciola hepatica.</title>
        <authorList>
            <person name="Choi Y.-J."/>
            <person name="Martin J."/>
            <person name="Mitreva M."/>
        </authorList>
    </citation>
    <scope>NUCLEOTIDE SEQUENCE [LARGE SCALE GENOMIC DNA]</scope>
</reference>
<keyword evidence="7" id="KW-1185">Reference proteome</keyword>
<feature type="compositionally biased region" description="Basic and acidic residues" evidence="4">
    <location>
        <begin position="2674"/>
        <end position="2683"/>
    </location>
</feature>
<feature type="compositionally biased region" description="Low complexity" evidence="4">
    <location>
        <begin position="1836"/>
        <end position="1846"/>
    </location>
</feature>
<feature type="region of interest" description="Disordered" evidence="4">
    <location>
        <begin position="2273"/>
        <end position="2293"/>
    </location>
</feature>
<evidence type="ECO:0000256" key="3">
    <source>
        <dbReference type="ARBA" id="ARBA00022833"/>
    </source>
</evidence>
<feature type="region of interest" description="Disordered" evidence="4">
    <location>
        <begin position="855"/>
        <end position="874"/>
    </location>
</feature>
<feature type="region of interest" description="Disordered" evidence="4">
    <location>
        <begin position="629"/>
        <end position="730"/>
    </location>
</feature>
<feature type="compositionally biased region" description="Polar residues" evidence="4">
    <location>
        <begin position="1769"/>
        <end position="1786"/>
    </location>
</feature>
<dbReference type="InterPro" id="IPR043151">
    <property type="entry name" value="BAH_sf"/>
</dbReference>
<accession>A0A4E0RA91</accession>
<dbReference type="Gene3D" id="3.30.40.10">
    <property type="entry name" value="Zinc/RING finger domain, C3HC4 (zinc finger)"/>
    <property type="match status" value="1"/>
</dbReference>
<keyword evidence="1" id="KW-0479">Metal-binding</keyword>
<feature type="region of interest" description="Disordered" evidence="4">
    <location>
        <begin position="920"/>
        <end position="1000"/>
    </location>
</feature>
<feature type="domain" description="BAH" evidence="5">
    <location>
        <begin position="1545"/>
        <end position="1679"/>
    </location>
</feature>
<feature type="compositionally biased region" description="Low complexity" evidence="4">
    <location>
        <begin position="921"/>
        <end position="937"/>
    </location>
</feature>
<feature type="region of interest" description="Disordered" evidence="4">
    <location>
        <begin position="376"/>
        <end position="395"/>
    </location>
</feature>
<protein>
    <recommendedName>
        <fullName evidence="5">BAH domain-containing protein</fullName>
    </recommendedName>
</protein>
<dbReference type="EMBL" id="JXXN02002241">
    <property type="protein sequence ID" value="THD23264.1"/>
    <property type="molecule type" value="Genomic_DNA"/>
</dbReference>
<sequence length="2708" mass="293784">DVNTLHNQRRLNKRELKALLKQTKKSRAVVDENILATMEQLADRIKAGCVIDLNPAPLKPIRFASPPPYVLPAATPRTKLVSTRGRGGRKGRGGRRGGSKMVSESTEKMLSRSIPASWVPLILPCQSLTAEHSALKTDSHREHFRPWLNELSEARLNRFSMSLRNILSQHFPDDALLTSHPLTRPETATCTVSRNGFSSTLQSNNTTILSDLNASTTSLSRIPSAETVPSTTCASGAPQLAPDHSAALPLPLIQTDVNRAVDESQLNDSPLDSRSLCMSVTNQAELRDVSTNSYPYSGPPYRSRGRGRGRGRRFHRSAAIVSRNASVHGHYQSSATLSSTLSPSKSFARGTGSTRSKPRVSRELRGLVTWDAVMAQQKRQQEQGHLDPEVNADRKSQTMSDALLAVAHDMIAAAAVDEDNVNSRTRRTRQSSGSAVSQSGPSTFHSDSASVATASGSAALEAGYRPKLALSSTARSGVSTESSSVSSDLFTSHVQGFEHGEVQSYDKPSMSSPVTLISNPTTKLEHKEVYSNSEVDVASLHPTPPCCGEQSGSLGPVKYSPISTDQDPDLSLTADVDLVQEKTFENIQKPQCHFASHKRRGRKQTKHSSQIPTSVESVSLVANNKLETVGDMSTSSTPCTSEPSGSCTGTVLTSTGKRRRQSLHSPAVHLSESEAISGRVDSDDWSGLHSPEEAISGLGNSPSDGSRRANGSRSAALPPRKRYKAGVDTSTSVTLSSTHLIQDGSGDGPINSLSEPGIIGALVEQEEMSRQNKAELSSALISSASVLSSEPVKKRGRGRPSRRGALTGAAHPVPTLPTSPYTPPSDTVLSVDRPKREAAAIGFASLVAANLNNSTAQAGSTQSMDSPTRRTPTSDMPLVISSPVVANMSHEGNRLVMPIRQAPRGRGRPPRPKTILELSMTSGAVSSAATEVTSSTAPRKRSAEPPSPTQKVYKDEHSQASLCPDSAVVPPAKKIPRVAASRAGVRRRPSQSNENGIAATEIPTEVPWKIFVDQLSNKASKSHIEEPQGSYNHLASNRSVGPTTGPSNAPMRGRKGRPRIHERPLPHQSVENLVSSPVVKLPINPANVSALANLPGRATLFSGHSLKDPILLGTNPDAPCKGPLCDLFLRFLNEPDPFDPTCRLVAPIVYLPTPERNPEFYRFVISSYSSGSGFRIRFSDALLRRIFTTSSMNPCQLQQKSAKNEEGAVFDVEFPSLCLASIARRLYDRTTLQAGVGDLTDWLHSPNGLTESELACVPLDATDTENCLPLLDAAIESLLTVWESFAGRRSWLGRRLTRLRTVYSTVRTECALSIANNYGLIVPPLKATAVLNLPYYKPLGPGTKKKSDRRALERGAEVIRCLCGFRVEGGHVMVQCDHCAAWQHLPCLWWALNRAITSPETKNTERSLCEAALAAAQAAGSGYLNDLTGPGVVCGPQTSSGGSANTPSGKSDGNDPPYFCPICLDLQALTLEYPRSLSAAMAMDDLSSVFSLQETIVEGEHEFWSLASPDGNHQIRTDDYAFVNRIWLQFSQSPTSLTATKRADTKQAEQGFAAAKAQPIECAYDRLVIRIYRLWKDSSGESWLEGGLFLRPYDVVQTGDLPSEKTFAQSRLWHHREVIYDEASRLVLPLRAWNGRCVVLCPSAYRTGRPADLLSAEEATRFLVSDTVCSKGFVSDHGTVESSSLGHAFFVCDKLFERTPGSCAVGYRFDEISPGYLKVNMKPYCFLRKPDVPGLGRPNLQRQFTASQLLEIDRASSLVNNPLSNIQSNSITRTSRGDDITNTTHSEQPKGAKLAKLVAWLERKRQQDAKITDNCSVNQCSVNLSASCTHSSTTAVPVVRPPNGRGRPPKGSRGRGRPPRTTAVVHLSAPPIEGSQNELMTQHDRPVCASESISAETLCASLNNDQNVETIRPTVEPRELVTAEVFTAVTHTSSTTESHPSCCSDSVATSVLPMDAENRSPVSSGYPSNDNKSENQKSLNEHTMTSDVNKLSALMDIHEETDHMSDSRSHHSRCTSSNSPLEVRSSCSGITENKMDMLMTTPDTREKILERLTSRRKRITSRKRTASESKPPINPLPLVHDIPRFLSDSETTEPVFFMPDLSDKIVPPLMDHETSSPVPLVDDVTVDRKGLTPNSLSESTRPVCSVTSQNNSATPGDASKKTSENEHNHPILIADCSIDIIDGVDTTADSCIGPASEQDLLVESVSTLSDINHEFSSLEASNENSVPVVDQIGNELAEEPQILVVSRRTHPESVTPLGAVAQSDSSLTTETGCESKAANQCPPDGDDKESGLESQPVQICRTEIYSVTDPCNEPTSNNASVCFVSVSASENSADPTSPQKPIVFGDEFVGIPTNRCYAEDRRGSETSLKLVVENNKSQFDETLVSTETVCESNVQPETLVSDSHLSPTRSRDLTSLLSPVSESTSDFADPSDTVQLTEKTSAPVDESQPDCKDPPEYDIIVDPDSTPILDEPGGHGRFDSESNSTGPNEFSAVSCISETMNALFFTVNSNANRIESESHDRVSPVIPDSTAFSQRPSAGPRNTEENTSDSNHTNPYGPRKDCRADSRHGCIHRDRPSSRHQSHKSDRHRHHHKHDRNRRDHSPTSSRHSSSSGGGNRHSRSQRSPTTFDGRRKGHSHDHTSQHESPSNSSRSSASSISHRYTHQPHHYRHHSRKESGRSREGDSSSADFDSGRSTSHDHSQLAGPRRP</sequence>
<feature type="compositionally biased region" description="Low complexity" evidence="4">
    <location>
        <begin position="333"/>
        <end position="346"/>
    </location>
</feature>
<feature type="compositionally biased region" description="Basic and acidic residues" evidence="4">
    <location>
        <begin position="2558"/>
        <end position="2577"/>
    </location>
</feature>
<feature type="region of interest" description="Disordered" evidence="4">
    <location>
        <begin position="592"/>
        <end position="614"/>
    </location>
</feature>
<dbReference type="Proteomes" id="UP000230066">
    <property type="component" value="Unassembled WGS sequence"/>
</dbReference>
<feature type="region of interest" description="Disordered" evidence="4">
    <location>
        <begin position="81"/>
        <end position="104"/>
    </location>
</feature>
<keyword evidence="3" id="KW-0862">Zinc</keyword>
<feature type="compositionally biased region" description="Polar residues" evidence="4">
    <location>
        <begin position="2132"/>
        <end position="2154"/>
    </location>
</feature>
<dbReference type="InterPro" id="IPR011011">
    <property type="entry name" value="Znf_FYVE_PHD"/>
</dbReference>
<feature type="compositionally biased region" description="Low complexity" evidence="4">
    <location>
        <begin position="633"/>
        <end position="648"/>
    </location>
</feature>
<feature type="region of interest" description="Disordered" evidence="4">
    <location>
        <begin position="2516"/>
        <end position="2708"/>
    </location>
</feature>
<dbReference type="SMART" id="SM00249">
    <property type="entry name" value="PHD"/>
    <property type="match status" value="1"/>
</dbReference>
<feature type="compositionally biased region" description="Polar residues" evidence="4">
    <location>
        <begin position="1029"/>
        <end position="1047"/>
    </location>
</feature>
<feature type="compositionally biased region" description="Polar residues" evidence="4">
    <location>
        <begin position="2014"/>
        <end position="2025"/>
    </location>
</feature>
<dbReference type="Gene3D" id="2.30.30.490">
    <property type="match status" value="1"/>
</dbReference>
<gene>
    <name evidence="6" type="ORF">D915_003439</name>
</gene>
<feature type="region of interest" description="Disordered" evidence="4">
    <location>
        <begin position="1833"/>
        <end position="1862"/>
    </location>
</feature>
<name>A0A4E0RA91_FASHE</name>
<evidence type="ECO:0000313" key="6">
    <source>
        <dbReference type="EMBL" id="THD23264.1"/>
    </source>
</evidence>
<feature type="region of interest" description="Disordered" evidence="4">
    <location>
        <begin position="1956"/>
        <end position="1983"/>
    </location>
</feature>
<feature type="compositionally biased region" description="Basic residues" evidence="4">
    <location>
        <begin position="2578"/>
        <end position="2596"/>
    </location>
</feature>
<feature type="compositionally biased region" description="Low complexity" evidence="4">
    <location>
        <begin position="430"/>
        <end position="449"/>
    </location>
</feature>
<feature type="region of interest" description="Disordered" evidence="4">
    <location>
        <begin position="2130"/>
        <end position="2165"/>
    </location>
</feature>
<feature type="compositionally biased region" description="Polar residues" evidence="4">
    <location>
        <begin position="698"/>
        <end position="713"/>
    </location>
</feature>
<dbReference type="InterPro" id="IPR001965">
    <property type="entry name" value="Znf_PHD"/>
</dbReference>
<feature type="non-terminal residue" evidence="6">
    <location>
        <position position="1"/>
    </location>
</feature>
<feature type="region of interest" description="Disordered" evidence="4">
    <location>
        <begin position="1769"/>
        <end position="1789"/>
    </location>
</feature>
<feature type="compositionally biased region" description="Polar residues" evidence="4">
    <location>
        <begin position="1960"/>
        <end position="1983"/>
    </location>
</feature>
<feature type="compositionally biased region" description="Basic residues" evidence="4">
    <location>
        <begin position="86"/>
        <end position="98"/>
    </location>
</feature>
<feature type="compositionally biased region" description="Basic residues" evidence="4">
    <location>
        <begin position="303"/>
        <end position="313"/>
    </location>
</feature>
<feature type="compositionally biased region" description="Low complexity" evidence="4">
    <location>
        <begin position="2643"/>
        <end position="2658"/>
    </location>
</feature>
<feature type="region of interest" description="Disordered" evidence="4">
    <location>
        <begin position="784"/>
        <end position="829"/>
    </location>
</feature>
<feature type="region of interest" description="Disordered" evidence="4">
    <location>
        <begin position="1019"/>
        <end position="1064"/>
    </location>
</feature>
<dbReference type="InterPro" id="IPR001025">
    <property type="entry name" value="BAH_dom"/>
</dbReference>